<evidence type="ECO:0000256" key="1">
    <source>
        <dbReference type="SAM" id="MobiDB-lite"/>
    </source>
</evidence>
<proteinExistence type="predicted"/>
<dbReference type="Proteomes" id="UP000266484">
    <property type="component" value="Unassembled WGS sequence"/>
</dbReference>
<evidence type="ECO:0000313" key="2">
    <source>
        <dbReference type="EMBL" id="RIJ51483.1"/>
    </source>
</evidence>
<dbReference type="AlphaFoldDB" id="A0A399TBU9"/>
<reference evidence="2 3" key="1">
    <citation type="submission" date="2018-08" db="EMBL/GenBank/DDBJ databases">
        <title>Genome Sequence of Clavibacter michiganensis Subspecies type strains, and the Atypical Peach-Colored Strains Isolated from Tomato.</title>
        <authorList>
            <person name="Osdaghi E."/>
            <person name="Portier P."/>
            <person name="Briand M."/>
            <person name="Jacques M.-A."/>
        </authorList>
    </citation>
    <scope>NUCLEOTIDE SEQUENCE [LARGE SCALE GENOMIC DNA]</scope>
    <source>
        <strain evidence="2 3">CFBP 8615</strain>
    </source>
</reference>
<sequence>MHDTGADDVGDLVQSSASESLPSRPEGPRRSPTEQARFVAGYFGWSITGDAIRGTDDAVALYIEDLAVALGELGWISAAGIHWDRLPYGEDEAAEALRAVQRTHGWDV</sequence>
<protein>
    <submittedName>
        <fullName evidence="2">Uncharacterized protein</fullName>
    </submittedName>
</protein>
<accession>A0A399TBU9</accession>
<keyword evidence="3" id="KW-1185">Reference proteome</keyword>
<dbReference type="RefSeq" id="WP_119381301.1">
    <property type="nucleotide sequence ID" value="NZ_QWGT01000108.1"/>
</dbReference>
<name>A0A399TBU9_9MICO</name>
<feature type="compositionally biased region" description="Acidic residues" evidence="1">
    <location>
        <begin position="1"/>
        <end position="10"/>
    </location>
</feature>
<dbReference type="EMBL" id="QWGT01000108">
    <property type="protein sequence ID" value="RIJ51483.1"/>
    <property type="molecule type" value="Genomic_DNA"/>
</dbReference>
<feature type="region of interest" description="Disordered" evidence="1">
    <location>
        <begin position="1"/>
        <end position="33"/>
    </location>
</feature>
<evidence type="ECO:0000313" key="3">
    <source>
        <dbReference type="Proteomes" id="UP000266484"/>
    </source>
</evidence>
<gene>
    <name evidence="2" type="ORF">DZG00_08700</name>
</gene>
<organism evidence="2 3">
    <name type="scientific">Clavibacter lycopersici</name>
    <dbReference type="NCBI Taxonomy" id="2301718"/>
    <lineage>
        <taxon>Bacteria</taxon>
        <taxon>Bacillati</taxon>
        <taxon>Actinomycetota</taxon>
        <taxon>Actinomycetes</taxon>
        <taxon>Micrococcales</taxon>
        <taxon>Microbacteriaceae</taxon>
        <taxon>Clavibacter</taxon>
    </lineage>
</organism>
<dbReference type="OrthoDB" id="5121566at2"/>
<comment type="caution">
    <text evidence="2">The sequence shown here is derived from an EMBL/GenBank/DDBJ whole genome shotgun (WGS) entry which is preliminary data.</text>
</comment>